<dbReference type="Gene3D" id="3.20.20.450">
    <property type="entry name" value="EAL domain"/>
    <property type="match status" value="1"/>
</dbReference>
<dbReference type="OrthoDB" id="9804751at2"/>
<dbReference type="Pfam" id="PF08668">
    <property type="entry name" value="HDOD"/>
    <property type="match status" value="1"/>
</dbReference>
<dbReference type="Pfam" id="PF00563">
    <property type="entry name" value="EAL"/>
    <property type="match status" value="1"/>
</dbReference>
<dbReference type="PROSITE" id="PS50883">
    <property type="entry name" value="EAL"/>
    <property type="match status" value="1"/>
</dbReference>
<accession>A0A1I2TL49</accession>
<evidence type="ECO:0000313" key="3">
    <source>
        <dbReference type="EMBL" id="SFG65654.1"/>
    </source>
</evidence>
<dbReference type="AlphaFoldDB" id="A0A1I2TL49"/>
<dbReference type="InterPro" id="IPR001633">
    <property type="entry name" value="EAL_dom"/>
</dbReference>
<dbReference type="InterPro" id="IPR052340">
    <property type="entry name" value="RNase_Y/CdgJ"/>
</dbReference>
<dbReference type="SMART" id="SM00052">
    <property type="entry name" value="EAL"/>
    <property type="match status" value="1"/>
</dbReference>
<dbReference type="SUPFAM" id="SSF141868">
    <property type="entry name" value="EAL domain-like"/>
    <property type="match status" value="1"/>
</dbReference>
<protein>
    <submittedName>
        <fullName evidence="3">EAL and modified HD-GYP domain-containing signal transduction protein</fullName>
    </submittedName>
</protein>
<dbReference type="Proteomes" id="UP000198897">
    <property type="component" value="Unassembled WGS sequence"/>
</dbReference>
<dbReference type="PROSITE" id="PS51833">
    <property type="entry name" value="HDOD"/>
    <property type="match status" value="1"/>
</dbReference>
<dbReference type="InterPro" id="IPR035919">
    <property type="entry name" value="EAL_sf"/>
</dbReference>
<keyword evidence="4" id="KW-1185">Reference proteome</keyword>
<feature type="domain" description="HDOD" evidence="2">
    <location>
        <begin position="200"/>
        <end position="393"/>
    </location>
</feature>
<evidence type="ECO:0000313" key="4">
    <source>
        <dbReference type="Proteomes" id="UP000198897"/>
    </source>
</evidence>
<dbReference type="PANTHER" id="PTHR33525">
    <property type="match status" value="1"/>
</dbReference>
<dbReference type="PANTHER" id="PTHR33525:SF4">
    <property type="entry name" value="CYCLIC DI-GMP PHOSPHODIESTERASE CDGJ"/>
    <property type="match status" value="1"/>
</dbReference>
<reference evidence="4" key="1">
    <citation type="submission" date="2016-10" db="EMBL/GenBank/DDBJ databases">
        <authorList>
            <person name="Varghese N."/>
            <person name="Submissions S."/>
        </authorList>
    </citation>
    <scope>NUCLEOTIDE SEQUENCE [LARGE SCALE GENOMIC DNA]</scope>
    <source>
        <strain evidence="4">FP5</strain>
    </source>
</reference>
<dbReference type="SUPFAM" id="SSF109604">
    <property type="entry name" value="HD-domain/PDEase-like"/>
    <property type="match status" value="1"/>
</dbReference>
<dbReference type="Gene3D" id="1.10.3210.10">
    <property type="entry name" value="Hypothetical protein af1432"/>
    <property type="match status" value="1"/>
</dbReference>
<dbReference type="InterPro" id="IPR013976">
    <property type="entry name" value="HDOD"/>
</dbReference>
<feature type="domain" description="EAL" evidence="1">
    <location>
        <begin position="1"/>
        <end position="206"/>
    </location>
</feature>
<dbReference type="EMBL" id="FOOG01000074">
    <property type="protein sequence ID" value="SFG65654.1"/>
    <property type="molecule type" value="Genomic_DNA"/>
</dbReference>
<name>A0A1I2TL49_9BACI</name>
<dbReference type="PIRSF" id="PIRSF003180">
    <property type="entry name" value="DiGMPpdiest_YuxH"/>
    <property type="match status" value="1"/>
</dbReference>
<evidence type="ECO:0000259" key="1">
    <source>
        <dbReference type="PROSITE" id="PS50883"/>
    </source>
</evidence>
<dbReference type="InterPro" id="IPR014408">
    <property type="entry name" value="dGMP_Pdiesterase_EAL/HD-GYP"/>
</dbReference>
<proteinExistence type="predicted"/>
<organism evidence="3 4">
    <name type="scientific">Halobacillus alkaliphilus</name>
    <dbReference type="NCBI Taxonomy" id="396056"/>
    <lineage>
        <taxon>Bacteria</taxon>
        <taxon>Bacillati</taxon>
        <taxon>Bacillota</taxon>
        <taxon>Bacilli</taxon>
        <taxon>Bacillales</taxon>
        <taxon>Bacillaceae</taxon>
        <taxon>Halobacillus</taxon>
    </lineage>
</organism>
<gene>
    <name evidence="3" type="ORF">SAMN05216353_1743</name>
</gene>
<dbReference type="RefSeq" id="WP_089754931.1">
    <property type="nucleotide sequence ID" value="NZ_FOOG01000074.1"/>
</dbReference>
<evidence type="ECO:0000259" key="2">
    <source>
        <dbReference type="PROSITE" id="PS51833"/>
    </source>
</evidence>
<sequence length="423" mass="47919">MEVFVARQPILNLNEEVYAYEILYRDSHVNQFTAIDASRATTEVLVNSFLTIGLDRLSQNKPCFINFTEKLLLNQIPKHFNPGQLIVEILEDVCFSENLIGECRDLKEKGYTIALDDVISLEQLSNPHLLHYIDIIKVDIRAVPAKLRIEIIHLAKAYNLTLLAEKIETREEHHACVLEGFKLFQGYYYSKPVVVSGVDIPFFTGTYFQIIEELSVSGGEVDVEKVVDILEQDLALTYKLLRLINSSNYQHSNVPIQSIKQAVMLLGTDALKKWLYVLSIEQTERAASTASQFLVKTSLVRAKMCEQVAIKLRAGTRSDGFFLTGFMSLVDVGTKQSTSEAIQSLPLDAEIKDALNGEQNLYRSILEIAIAMETAEFENLDRSLEELGIDFSEIFEIYGQAISWADQLYQDHFSDNEIDNVIK</sequence>